<dbReference type="PANTHER" id="PTHR21666">
    <property type="entry name" value="PEPTIDASE-RELATED"/>
    <property type="match status" value="1"/>
</dbReference>
<keyword evidence="3" id="KW-1133">Transmembrane helix</keyword>
<evidence type="ECO:0000256" key="1">
    <source>
        <dbReference type="ARBA" id="ARBA00022729"/>
    </source>
</evidence>
<dbReference type="InterPro" id="IPR050570">
    <property type="entry name" value="Cell_wall_metabolism_enzyme"/>
</dbReference>
<dbReference type="SUPFAM" id="SSF51261">
    <property type="entry name" value="Duplicated hybrid motif"/>
    <property type="match status" value="1"/>
</dbReference>
<dbReference type="CDD" id="cd12797">
    <property type="entry name" value="M23_peptidase"/>
    <property type="match status" value="1"/>
</dbReference>
<accession>A0A975BXF3</accession>
<dbReference type="RefSeq" id="WP_207680096.1">
    <property type="nucleotide sequence ID" value="NZ_CP061800.1"/>
</dbReference>
<dbReference type="GO" id="GO:0004222">
    <property type="term" value="F:metalloendopeptidase activity"/>
    <property type="evidence" value="ECO:0007669"/>
    <property type="project" value="TreeGrafter"/>
</dbReference>
<evidence type="ECO:0000256" key="2">
    <source>
        <dbReference type="SAM" id="Coils"/>
    </source>
</evidence>
<keyword evidence="2" id="KW-0175">Coiled coil</keyword>
<protein>
    <submittedName>
        <fullName evidence="6">Peptidase M23 domain-containing protein</fullName>
    </submittedName>
</protein>
<evidence type="ECO:0000313" key="6">
    <source>
        <dbReference type="EMBL" id="QTA92934.1"/>
    </source>
</evidence>
<reference evidence="6" key="1">
    <citation type="journal article" date="2021" name="Microb. Physiol.">
        <title>Proteogenomic Insights into the Physiology of Marine, Sulfate-Reducing, Filamentous Desulfonema limicola and Desulfonema magnum.</title>
        <authorList>
            <person name="Schnaars V."/>
            <person name="Wohlbrand L."/>
            <person name="Scheve S."/>
            <person name="Hinrichs C."/>
            <person name="Reinhardt R."/>
            <person name="Rabus R."/>
        </authorList>
    </citation>
    <scope>NUCLEOTIDE SEQUENCE</scope>
    <source>
        <strain evidence="6">4be13</strain>
    </source>
</reference>
<feature type="domain" description="M23ase beta-sheet core" evidence="4">
    <location>
        <begin position="298"/>
        <end position="392"/>
    </location>
</feature>
<dbReference type="InterPro" id="IPR057309">
    <property type="entry name" value="PcsB_CC"/>
</dbReference>
<keyword evidence="3" id="KW-0472">Membrane</keyword>
<evidence type="ECO:0000259" key="4">
    <source>
        <dbReference type="Pfam" id="PF01551"/>
    </source>
</evidence>
<dbReference type="Pfam" id="PF01551">
    <property type="entry name" value="Peptidase_M23"/>
    <property type="match status" value="1"/>
</dbReference>
<dbReference type="Gene3D" id="2.70.70.10">
    <property type="entry name" value="Glucose Permease (Domain IIA)"/>
    <property type="match status" value="1"/>
</dbReference>
<organism evidence="6 7">
    <name type="scientific">Desulfonema magnum</name>
    <dbReference type="NCBI Taxonomy" id="45655"/>
    <lineage>
        <taxon>Bacteria</taxon>
        <taxon>Pseudomonadati</taxon>
        <taxon>Thermodesulfobacteriota</taxon>
        <taxon>Desulfobacteria</taxon>
        <taxon>Desulfobacterales</taxon>
        <taxon>Desulfococcaceae</taxon>
        <taxon>Desulfonema</taxon>
    </lineage>
</organism>
<feature type="transmembrane region" description="Helical" evidence="3">
    <location>
        <begin position="6"/>
        <end position="25"/>
    </location>
</feature>
<evidence type="ECO:0000256" key="3">
    <source>
        <dbReference type="SAM" id="Phobius"/>
    </source>
</evidence>
<evidence type="ECO:0000259" key="5">
    <source>
        <dbReference type="Pfam" id="PF24568"/>
    </source>
</evidence>
<evidence type="ECO:0000313" key="7">
    <source>
        <dbReference type="Proteomes" id="UP000663722"/>
    </source>
</evidence>
<sequence>MKRITIFNFIIFVGIFFYGVGTFGSQTDIKIESFKKQAHEIDRKIEKNKAEIEKIAQKENAIINSLNKTGVAINKARKQARSLQSELTGLENKINKTTEASRKLMEQIRIREDYASRRVTALYKLSYLGKIHLLASANSVTDFFQRKTSLERILAYDKHLLETLAEDKADLQHVLDHLNAQKKEKLSLEAAHQKQVRIMSRKKAERSKLLANIREKKSLTLASIKSLKASAKDLDQKIQRLLVRKTRRLKKPDKIRPSQTISSGKFPSFKGSLKMPVNGKIISFFGPYKHPEFNVKNFQKGIDIQSEKGKPVQAVCEGEVIYSGWLKGYGNMIIIDHGDHYYTLYAHIEDIFKKEGDHAETGEVIATVGDTGSVKGAGLHFEVRHYGKAIDPMKWLKKG</sequence>
<dbReference type="InterPro" id="IPR016047">
    <property type="entry name" value="M23ase_b-sheet_dom"/>
</dbReference>
<dbReference type="KEGG" id="dmm:dnm_090270"/>
<gene>
    <name evidence="6" type="ORF">dnm_090270</name>
</gene>
<feature type="coiled-coil region" evidence="2">
    <location>
        <begin position="31"/>
        <end position="107"/>
    </location>
</feature>
<feature type="domain" description="Peptidoglycan hydrolase PcsB coiled-coil" evidence="5">
    <location>
        <begin position="103"/>
        <end position="172"/>
    </location>
</feature>
<dbReference type="AlphaFoldDB" id="A0A975BXF3"/>
<proteinExistence type="predicted"/>
<dbReference type="Gene3D" id="6.10.250.3150">
    <property type="match status" value="1"/>
</dbReference>
<keyword evidence="1" id="KW-0732">Signal</keyword>
<keyword evidence="7" id="KW-1185">Reference proteome</keyword>
<dbReference type="PANTHER" id="PTHR21666:SF289">
    <property type="entry name" value="L-ALA--D-GLU ENDOPEPTIDASE"/>
    <property type="match status" value="1"/>
</dbReference>
<name>A0A975BXF3_9BACT</name>
<dbReference type="InterPro" id="IPR011055">
    <property type="entry name" value="Dup_hybrid_motif"/>
</dbReference>
<dbReference type="Pfam" id="PF24568">
    <property type="entry name" value="CC_PcsB"/>
    <property type="match status" value="1"/>
</dbReference>
<keyword evidence="3" id="KW-0812">Transmembrane</keyword>
<dbReference type="EMBL" id="CP061800">
    <property type="protein sequence ID" value="QTA92934.1"/>
    <property type="molecule type" value="Genomic_DNA"/>
</dbReference>
<dbReference type="Proteomes" id="UP000663722">
    <property type="component" value="Chromosome"/>
</dbReference>